<keyword evidence="5" id="KW-0862">Zinc</keyword>
<evidence type="ECO:0000256" key="7">
    <source>
        <dbReference type="PROSITE-ProRule" id="PRU01379"/>
    </source>
</evidence>
<dbReference type="EMBL" id="FOXH01000003">
    <property type="protein sequence ID" value="SFP46573.1"/>
    <property type="molecule type" value="Genomic_DNA"/>
</dbReference>
<dbReference type="RefSeq" id="WP_092014332.1">
    <property type="nucleotide sequence ID" value="NZ_FOXH01000003.1"/>
</dbReference>
<keyword evidence="4" id="KW-0378">Hydrolase</keyword>
<protein>
    <submittedName>
        <fullName evidence="10">Zinc carboxypeptidase</fullName>
    </submittedName>
</protein>
<proteinExistence type="inferred from homology"/>
<dbReference type="PROSITE" id="PS52035">
    <property type="entry name" value="PEPTIDASE_M14"/>
    <property type="match status" value="1"/>
</dbReference>
<dbReference type="SUPFAM" id="SSF53187">
    <property type="entry name" value="Zn-dependent exopeptidases"/>
    <property type="match status" value="1"/>
</dbReference>
<dbReference type="OrthoDB" id="9758209at2"/>
<evidence type="ECO:0000259" key="9">
    <source>
        <dbReference type="PROSITE" id="PS52035"/>
    </source>
</evidence>
<dbReference type="STRING" id="1079859.SAMN04515674_103240"/>
<dbReference type="GO" id="GO:0005615">
    <property type="term" value="C:extracellular space"/>
    <property type="evidence" value="ECO:0007669"/>
    <property type="project" value="TreeGrafter"/>
</dbReference>
<dbReference type="PANTHER" id="PTHR11705">
    <property type="entry name" value="PROTEASE FAMILY M14 CARBOXYPEPTIDASE A,B"/>
    <property type="match status" value="1"/>
</dbReference>
<dbReference type="GO" id="GO:0004181">
    <property type="term" value="F:metallocarboxypeptidase activity"/>
    <property type="evidence" value="ECO:0007669"/>
    <property type="project" value="InterPro"/>
</dbReference>
<keyword evidence="11" id="KW-1185">Reference proteome</keyword>
<name>A0A1I5QK12_9BACT</name>
<dbReference type="PANTHER" id="PTHR11705:SF143">
    <property type="entry name" value="SLL0236 PROTEIN"/>
    <property type="match status" value="1"/>
</dbReference>
<reference evidence="10 11" key="1">
    <citation type="submission" date="2016-10" db="EMBL/GenBank/DDBJ databases">
        <authorList>
            <person name="de Groot N.N."/>
        </authorList>
    </citation>
    <scope>NUCLEOTIDE SEQUENCE [LARGE SCALE GENOMIC DNA]</scope>
    <source>
        <strain evidence="11">E92,LMG 26720,CCM 7988</strain>
    </source>
</reference>
<dbReference type="InterPro" id="IPR000834">
    <property type="entry name" value="Peptidase_M14"/>
</dbReference>
<evidence type="ECO:0000313" key="11">
    <source>
        <dbReference type="Proteomes" id="UP000199306"/>
    </source>
</evidence>
<comment type="similarity">
    <text evidence="2 7">Belongs to the peptidase M14 family.</text>
</comment>
<evidence type="ECO:0000256" key="2">
    <source>
        <dbReference type="ARBA" id="ARBA00005988"/>
    </source>
</evidence>
<accession>A0A1I5QK12</accession>
<dbReference type="SUPFAM" id="SSF52317">
    <property type="entry name" value="Class I glutamine amidotransferase-like"/>
    <property type="match status" value="1"/>
</dbReference>
<dbReference type="Pfam" id="PF00246">
    <property type="entry name" value="Peptidase_M14"/>
    <property type="match status" value="1"/>
</dbReference>
<gene>
    <name evidence="10" type="ORF">SAMN04515674_103240</name>
</gene>
<dbReference type="GO" id="GO:0006508">
    <property type="term" value="P:proteolysis"/>
    <property type="evidence" value="ECO:0007669"/>
    <property type="project" value="UniProtKB-KW"/>
</dbReference>
<evidence type="ECO:0000256" key="5">
    <source>
        <dbReference type="ARBA" id="ARBA00022833"/>
    </source>
</evidence>
<keyword evidence="8" id="KW-0732">Signal</keyword>
<dbReference type="Gene3D" id="3.40.630.10">
    <property type="entry name" value="Zn peptidases"/>
    <property type="match status" value="1"/>
</dbReference>
<feature type="domain" description="Peptidase M14" evidence="9">
    <location>
        <begin position="59"/>
        <end position="363"/>
    </location>
</feature>
<keyword evidence="3" id="KW-0645">Protease</keyword>
<evidence type="ECO:0000256" key="3">
    <source>
        <dbReference type="ARBA" id="ARBA00022670"/>
    </source>
</evidence>
<keyword evidence="6" id="KW-0482">Metalloprotease</keyword>
<dbReference type="AlphaFoldDB" id="A0A1I5QK12"/>
<dbReference type="GO" id="GO:0008270">
    <property type="term" value="F:zinc ion binding"/>
    <property type="evidence" value="ECO:0007669"/>
    <property type="project" value="InterPro"/>
</dbReference>
<feature type="signal peptide" evidence="8">
    <location>
        <begin position="1"/>
        <end position="28"/>
    </location>
</feature>
<dbReference type="InterPro" id="IPR029062">
    <property type="entry name" value="Class_I_gatase-like"/>
</dbReference>
<dbReference type="Proteomes" id="UP000199306">
    <property type="component" value="Unassembled WGS sequence"/>
</dbReference>
<evidence type="ECO:0000256" key="1">
    <source>
        <dbReference type="ARBA" id="ARBA00001947"/>
    </source>
</evidence>
<feature type="active site" description="Proton donor/acceptor" evidence="7">
    <location>
        <position position="337"/>
    </location>
</feature>
<organism evidence="10 11">
    <name type="scientific">Pseudarcicella hirudinis</name>
    <dbReference type="NCBI Taxonomy" id="1079859"/>
    <lineage>
        <taxon>Bacteria</taxon>
        <taxon>Pseudomonadati</taxon>
        <taxon>Bacteroidota</taxon>
        <taxon>Cytophagia</taxon>
        <taxon>Cytophagales</taxon>
        <taxon>Flectobacillaceae</taxon>
        <taxon>Pseudarcicella</taxon>
    </lineage>
</organism>
<dbReference type="CDD" id="cd06238">
    <property type="entry name" value="M14-like"/>
    <property type="match status" value="1"/>
</dbReference>
<comment type="cofactor">
    <cofactor evidence="1">
        <name>Zn(2+)</name>
        <dbReference type="ChEBI" id="CHEBI:29105"/>
    </cofactor>
</comment>
<sequence length="861" mass="96994">MNKDFTLLNSLKRVTAFLLFMLSANLFAQVSDSYYLPSNISYNSKIPTPQQYLGFQVGEWHIQHEQLLGYLKKVAEVSDRVKIEEYGRTYENRQLLLLTISSPKNLANIEQIKTQHHQLTEPDKSAGLDTRNMPSVVWMGYSVHGNEPSGTNASLLAVYYLAAAQGPEIDSILNETVILVDPRINPDGGERFSGWVNANRGMNLVSDPNNRELNEAWPGGRTNHYWFDLNRDWLYTQHPESKGRIKKYHEWKPNILTDHHEMGSSSSFFFQPGIPTRTHPLTPKKNFELTEKFGKFQAAGLDKIGSLYFTKEGYDDFYYGKGSTFPDVQGTIGILFEQASSRGHLQESANGNITFPFTIRNQFVATLSTLRASKSMRQELLDYQRNFYQEKSTDAVKAYVFGNSNDKVKVWEMVNILRQHEISVYDLAKDESYDGKSFKKGMSFIVPLNQAQHRLIRGIFEKRTVFEDSLFYDISAWSMPHCFNVPYAEVKTPFTTGDKLTKNDFPKGKIIGGKSSYGYVFEWDSYFAPRTAYELQKKGYRLKVATEPFTGVVENGLHNFDYGTIEIAFGANQQVNFDQLHTLLQTLAERDGVDFYAVQTGLTPNGIDLGSSYFSTMKMPKALMLTGTGVNSNDAGEIWHLLDTRVNLPVTMADIQQVNRINLDKYTTLILSSGEYAALNEDKIRRWVQAGGVLIAMTDAVEWVTTKGLSPAKIKALPGDTASSPKPYALAERYKGAQQIGGAIFQVKLDPTHPLGYGYKENTLSVFRDNRIFLEKIKDPYNAPLIYTGDPLVSGYITSQNLKLLKNSPSVVATSLGAGKVIVMTDNPNFRAFWYGTNKLFLNALFFGSQILGGIRGGEED</sequence>
<dbReference type="SMART" id="SM00631">
    <property type="entry name" value="Zn_pept"/>
    <property type="match status" value="1"/>
</dbReference>
<feature type="chain" id="PRO_5011636268" evidence="8">
    <location>
        <begin position="29"/>
        <end position="861"/>
    </location>
</feature>
<evidence type="ECO:0000256" key="4">
    <source>
        <dbReference type="ARBA" id="ARBA00022801"/>
    </source>
</evidence>
<keyword evidence="10" id="KW-0121">Carboxypeptidase</keyword>
<evidence type="ECO:0000256" key="6">
    <source>
        <dbReference type="ARBA" id="ARBA00023049"/>
    </source>
</evidence>
<evidence type="ECO:0000313" key="10">
    <source>
        <dbReference type="EMBL" id="SFP46573.1"/>
    </source>
</evidence>
<evidence type="ECO:0000256" key="8">
    <source>
        <dbReference type="SAM" id="SignalP"/>
    </source>
</evidence>